<dbReference type="PATRIC" id="fig|692370.5.peg.2589"/>
<evidence type="ECO:0000256" key="4">
    <source>
        <dbReference type="SAM" id="MobiDB-lite"/>
    </source>
</evidence>
<dbReference type="GO" id="GO:0098046">
    <property type="term" value="C:type V protein secretion system complex"/>
    <property type="evidence" value="ECO:0007669"/>
    <property type="project" value="TreeGrafter"/>
</dbReference>
<keyword evidence="5" id="KW-0732">Signal</keyword>
<dbReference type="OrthoDB" id="7486497at2"/>
<dbReference type="PANTHER" id="PTHR34597:SF6">
    <property type="entry name" value="BLR6126 PROTEIN"/>
    <property type="match status" value="1"/>
</dbReference>
<evidence type="ECO:0000256" key="5">
    <source>
        <dbReference type="SAM" id="SignalP"/>
    </source>
</evidence>
<organism evidence="8 9">
    <name type="scientific">Tsuneonella dongtanensis</name>
    <dbReference type="NCBI Taxonomy" id="692370"/>
    <lineage>
        <taxon>Bacteria</taxon>
        <taxon>Pseudomonadati</taxon>
        <taxon>Pseudomonadota</taxon>
        <taxon>Alphaproteobacteria</taxon>
        <taxon>Sphingomonadales</taxon>
        <taxon>Erythrobacteraceae</taxon>
        <taxon>Tsuneonella</taxon>
    </lineage>
</organism>
<dbReference type="KEGG" id="ado:A6F68_02579"/>
<proteinExistence type="predicted"/>
<feature type="domain" description="Haemolysin activator HlyB C-terminal" evidence="6">
    <location>
        <begin position="393"/>
        <end position="540"/>
    </location>
</feature>
<dbReference type="InterPro" id="IPR013686">
    <property type="entry name" value="Polypept-transport_assoc_ShlB"/>
</dbReference>
<dbReference type="AlphaFoldDB" id="A0A1B2AFZ4"/>
<feature type="chain" id="PRO_5008534145" evidence="5">
    <location>
        <begin position="29"/>
        <end position="585"/>
    </location>
</feature>
<feature type="signal peptide" evidence="5">
    <location>
        <begin position="1"/>
        <end position="28"/>
    </location>
</feature>
<dbReference type="InterPro" id="IPR051544">
    <property type="entry name" value="TPS_OM_transporter"/>
</dbReference>
<feature type="domain" description="Polypeptide-transport-associated ShlB-type" evidence="7">
    <location>
        <begin position="81"/>
        <end position="152"/>
    </location>
</feature>
<reference evidence="8 9" key="1">
    <citation type="submission" date="2016-07" db="EMBL/GenBank/DDBJ databases">
        <title>Complete genome sequence of Altererythrobacter dongtanensis KCTC 22672, a type strain with esterase isolated from tidal flat.</title>
        <authorList>
            <person name="Cheng H."/>
            <person name="Wu Y.-H."/>
            <person name="Zhou P."/>
            <person name="Huo Y.-Y."/>
            <person name="Wang C.-S."/>
            <person name="Xu X.-W."/>
        </authorList>
    </citation>
    <scope>NUCLEOTIDE SEQUENCE [LARGE SCALE GENOMIC DNA]</scope>
    <source>
        <strain evidence="8 9">KCTC 22672</strain>
    </source>
</reference>
<dbReference type="GO" id="GO:0008320">
    <property type="term" value="F:protein transmembrane transporter activity"/>
    <property type="evidence" value="ECO:0007669"/>
    <property type="project" value="TreeGrafter"/>
</dbReference>
<keyword evidence="2" id="KW-0812">Transmembrane</keyword>
<evidence type="ECO:0000256" key="1">
    <source>
        <dbReference type="ARBA" id="ARBA00022452"/>
    </source>
</evidence>
<sequence>MAHTRARRGFWLAATGLTIGMIAAPALAQVTPPPVSGPTRDELESISRPTTAPAPQLSISGGIERSPCPLADPQYQDIPVTISQVTFNNLKGVSPAELEAAWKPLAGQPHSVAVICEIRDAAATILRNKGYLAAVQVPTQRIENGEVRLEVLYARISAIRARGETRGAESKLEEYLGRLSEDEVFNRYRAERYLLLARDLPGYDVQLTLKPAGTAPGDLIGEVTVVRRRYAVDFTVQNLAASATGRWGGQLRAQAFGLTGLGDVTSIGFYSTADFDEQRIFQLGHEFRPGGEGMVVGGQFTYAWTKPDLGAAGANGPALTARTLFAQVHSRYPVKRTQGENLWLGGGFDFVDQDVDLIGKLTRDKLRVLWLRADYDAVDLANVRPQWRAGASFEVRKAIDIFGASPGCAANGCLAGGTPPSRVDGDPTATLVRFTGDFEHALGRDFAIAVQPRGQYAFDPLLSFEEFTGGNYTVGRGYDPGAILGDSGAGASVELRGGRYKLSDNSELRVQPYVFGDIAYVWNKGPGGSDNLSSTGGGLRAYLGDRLRLDAAVAVPLERAGIQTQRGKARFLLTLSTRILPWRTN</sequence>
<evidence type="ECO:0000259" key="7">
    <source>
        <dbReference type="Pfam" id="PF08479"/>
    </source>
</evidence>
<dbReference type="InterPro" id="IPR005565">
    <property type="entry name" value="Hemolysn_activator_HlyB_C"/>
</dbReference>
<evidence type="ECO:0000313" key="9">
    <source>
        <dbReference type="Proteomes" id="UP000092932"/>
    </source>
</evidence>
<keyword evidence="9" id="KW-1185">Reference proteome</keyword>
<dbReference type="EMBL" id="CP016591">
    <property type="protein sequence ID" value="ANY21073.1"/>
    <property type="molecule type" value="Genomic_DNA"/>
</dbReference>
<gene>
    <name evidence="8" type="primary">hxuB</name>
    <name evidence="8" type="ORF">A6F68_02579</name>
</gene>
<dbReference type="STRING" id="692370.A6F68_02579"/>
<name>A0A1B2AFZ4_9SPHN</name>
<dbReference type="RefSeq" id="WP_067680814.1">
    <property type="nucleotide sequence ID" value="NZ_CP016591.1"/>
</dbReference>
<accession>A0A1B2AFZ4</accession>
<evidence type="ECO:0000313" key="8">
    <source>
        <dbReference type="EMBL" id="ANY21073.1"/>
    </source>
</evidence>
<evidence type="ECO:0000256" key="2">
    <source>
        <dbReference type="ARBA" id="ARBA00022692"/>
    </source>
</evidence>
<keyword evidence="1" id="KW-1134">Transmembrane beta strand</keyword>
<keyword evidence="3" id="KW-0998">Cell outer membrane</keyword>
<dbReference type="PANTHER" id="PTHR34597">
    <property type="entry name" value="SLR1661 PROTEIN"/>
    <property type="match status" value="1"/>
</dbReference>
<dbReference type="Pfam" id="PF03865">
    <property type="entry name" value="ShlB"/>
    <property type="match status" value="1"/>
</dbReference>
<dbReference type="Gene3D" id="2.40.160.50">
    <property type="entry name" value="membrane protein fhac: a member of the omp85/tpsb transporter family"/>
    <property type="match status" value="1"/>
</dbReference>
<protein>
    <submittedName>
        <fullName evidence="8">Heme/hemopexin transporter protein HuxB</fullName>
    </submittedName>
</protein>
<evidence type="ECO:0000259" key="6">
    <source>
        <dbReference type="Pfam" id="PF03865"/>
    </source>
</evidence>
<evidence type="ECO:0000256" key="3">
    <source>
        <dbReference type="ARBA" id="ARBA00023237"/>
    </source>
</evidence>
<dbReference type="Pfam" id="PF08479">
    <property type="entry name" value="POTRA_2"/>
    <property type="match status" value="1"/>
</dbReference>
<dbReference type="GO" id="GO:0046819">
    <property type="term" value="P:protein secretion by the type V secretion system"/>
    <property type="evidence" value="ECO:0007669"/>
    <property type="project" value="TreeGrafter"/>
</dbReference>
<dbReference type="Proteomes" id="UP000092932">
    <property type="component" value="Chromosome"/>
</dbReference>
<keyword evidence="1" id="KW-0472">Membrane</keyword>
<dbReference type="Gene3D" id="3.10.20.310">
    <property type="entry name" value="membrane protein fhac"/>
    <property type="match status" value="1"/>
</dbReference>
<feature type="region of interest" description="Disordered" evidence="4">
    <location>
        <begin position="32"/>
        <end position="63"/>
    </location>
</feature>